<sequence length="79" mass="8085">MKTIGIILAALGGVTLLSGLGSNMAALLGGGSLWTFLSELFYPAGMLASGAALLLGSGGLKRRQRRYATYLRTGGQKPA</sequence>
<evidence type="ECO:0000313" key="2">
    <source>
        <dbReference type="EMBL" id="MBD4338526.1"/>
    </source>
</evidence>
<dbReference type="EMBL" id="JAABFR010001595">
    <property type="protein sequence ID" value="MBD4338526.1"/>
    <property type="molecule type" value="Genomic_DNA"/>
</dbReference>
<feature type="non-terminal residue" evidence="2">
    <location>
        <position position="79"/>
    </location>
</feature>
<proteinExistence type="predicted"/>
<name>A0A8I0H3F5_XANCI</name>
<organism evidence="2 3">
    <name type="scientific">Xanthomonas citri pv. citri</name>
    <dbReference type="NCBI Taxonomy" id="611301"/>
    <lineage>
        <taxon>Bacteria</taxon>
        <taxon>Pseudomonadati</taxon>
        <taxon>Pseudomonadota</taxon>
        <taxon>Gammaproteobacteria</taxon>
        <taxon>Lysobacterales</taxon>
        <taxon>Lysobacteraceae</taxon>
        <taxon>Xanthomonas</taxon>
    </lineage>
</organism>
<accession>A0A8I0H3F5</accession>
<keyword evidence="1" id="KW-1133">Transmembrane helix</keyword>
<gene>
    <name evidence="2" type="ORF">GUH15_21215</name>
</gene>
<keyword evidence="1" id="KW-0472">Membrane</keyword>
<evidence type="ECO:0000313" key="3">
    <source>
        <dbReference type="Proteomes" id="UP000653002"/>
    </source>
</evidence>
<dbReference type="AlphaFoldDB" id="A0A8I0H3F5"/>
<protein>
    <submittedName>
        <fullName evidence="2">Uncharacterized protein</fullName>
    </submittedName>
</protein>
<evidence type="ECO:0000256" key="1">
    <source>
        <dbReference type="SAM" id="Phobius"/>
    </source>
</evidence>
<reference evidence="2" key="1">
    <citation type="submission" date="2020-01" db="EMBL/GenBank/DDBJ databases">
        <authorList>
            <person name="Richard D."/>
        </authorList>
    </citation>
    <scope>NUCLEOTIDE SEQUENCE</scope>
    <source>
        <strain evidence="2">JP541</strain>
    </source>
</reference>
<comment type="caution">
    <text evidence="2">The sequence shown here is derived from an EMBL/GenBank/DDBJ whole genome shotgun (WGS) entry which is preliminary data.</text>
</comment>
<dbReference type="Proteomes" id="UP000653002">
    <property type="component" value="Unassembled WGS sequence"/>
</dbReference>
<feature type="transmembrane region" description="Helical" evidence="1">
    <location>
        <begin position="41"/>
        <end position="60"/>
    </location>
</feature>
<keyword evidence="1" id="KW-0812">Transmembrane</keyword>